<name>A0A8H7QXZ5_9FUNG</name>
<dbReference type="EMBL" id="JAEPRC010000305">
    <property type="protein sequence ID" value="KAG2200801.1"/>
    <property type="molecule type" value="Genomic_DNA"/>
</dbReference>
<keyword evidence="2" id="KW-1185">Reference proteome</keyword>
<gene>
    <name evidence="1" type="ORF">INT46_011326</name>
</gene>
<proteinExistence type="predicted"/>
<comment type="caution">
    <text evidence="1">The sequence shown here is derived from an EMBL/GenBank/DDBJ whole genome shotgun (WGS) entry which is preliminary data.</text>
</comment>
<reference evidence="1" key="1">
    <citation type="submission" date="2020-12" db="EMBL/GenBank/DDBJ databases">
        <title>Metabolic potential, ecology and presence of endohyphal bacteria is reflected in genomic diversity of Mucoromycotina.</title>
        <authorList>
            <person name="Muszewska A."/>
            <person name="Okrasinska A."/>
            <person name="Steczkiewicz K."/>
            <person name="Drgas O."/>
            <person name="Orlowska M."/>
            <person name="Perlinska-Lenart U."/>
            <person name="Aleksandrzak-Piekarczyk T."/>
            <person name="Szatraj K."/>
            <person name="Zielenkiewicz U."/>
            <person name="Pilsyk S."/>
            <person name="Malc E."/>
            <person name="Mieczkowski P."/>
            <person name="Kruszewska J.S."/>
            <person name="Biernat P."/>
            <person name="Pawlowska J."/>
        </authorList>
    </citation>
    <scope>NUCLEOTIDE SEQUENCE</scope>
    <source>
        <strain evidence="1">CBS 226.32</strain>
    </source>
</reference>
<dbReference type="Proteomes" id="UP000650833">
    <property type="component" value="Unassembled WGS sequence"/>
</dbReference>
<evidence type="ECO:0000313" key="1">
    <source>
        <dbReference type="EMBL" id="KAG2200801.1"/>
    </source>
</evidence>
<dbReference type="AlphaFoldDB" id="A0A8H7QXZ5"/>
<dbReference type="OrthoDB" id="2290248at2759"/>
<sequence>MPRYKNSERFIPNQEIGTVSVDASLSEMLLNEKIRELMDYRHIATENYEAGVYKGIFDGAIYRNIYLNERALHRYQDEVMITLAICPGPWKAAKIMSFFGVILKEIDALSKDGFVLERGGQVIYKGNAFLMGVPGGVPKIAEIMGHPGKYQIIV</sequence>
<evidence type="ECO:0000313" key="2">
    <source>
        <dbReference type="Proteomes" id="UP000650833"/>
    </source>
</evidence>
<accession>A0A8H7QXZ5</accession>
<protein>
    <submittedName>
        <fullName evidence="1">Uncharacterized protein</fullName>
    </submittedName>
</protein>
<organism evidence="1 2">
    <name type="scientific">Mucor plumbeus</name>
    <dbReference type="NCBI Taxonomy" id="97098"/>
    <lineage>
        <taxon>Eukaryota</taxon>
        <taxon>Fungi</taxon>
        <taxon>Fungi incertae sedis</taxon>
        <taxon>Mucoromycota</taxon>
        <taxon>Mucoromycotina</taxon>
        <taxon>Mucoromycetes</taxon>
        <taxon>Mucorales</taxon>
        <taxon>Mucorineae</taxon>
        <taxon>Mucoraceae</taxon>
        <taxon>Mucor</taxon>
    </lineage>
</organism>